<evidence type="ECO:0000313" key="3">
    <source>
        <dbReference type="EMBL" id="QKV18554.1"/>
    </source>
</evidence>
<dbReference type="PANTHER" id="PTHR33376">
    <property type="match status" value="1"/>
</dbReference>
<sequence>MSCYYGKIALAGGVLLGLVGAASAQTEIVLAHVFPANSQEQRTAEAFAEQVAELSGGEMEVSVFPASQLGGWAQIANQQQSGAVNVTFISTSALGGFSELATVDAWPFLFDERSQFDAAYASEDGKAFFNAIEADSGYRVLAPVYKGARYVYLNKEADSLEGQRIRAPGLPVVLASFEAWNGSPTPMSVAELYTAMQQGVVDGVEIEAQTAVSLGVADITETVLLTRHMMPNYAFIFWGAWLDSLPDDQRAVIEQAAQVASDGFGSGIEEAEQASLTVFEEAGSRLVEVDRAAMREASETALREQFPDLVEWVDRLRAAGGVQ</sequence>
<proteinExistence type="predicted"/>
<organism evidence="3 4">
    <name type="scientific">Oricola thermophila</name>
    <dbReference type="NCBI Taxonomy" id="2742145"/>
    <lineage>
        <taxon>Bacteria</taxon>
        <taxon>Pseudomonadati</taxon>
        <taxon>Pseudomonadota</taxon>
        <taxon>Alphaproteobacteria</taxon>
        <taxon>Hyphomicrobiales</taxon>
        <taxon>Ahrensiaceae</taxon>
        <taxon>Oricola</taxon>
    </lineage>
</organism>
<feature type="chain" id="PRO_5026955681" evidence="2">
    <location>
        <begin position="25"/>
        <end position="323"/>
    </location>
</feature>
<dbReference type="GO" id="GO:0055085">
    <property type="term" value="P:transmembrane transport"/>
    <property type="evidence" value="ECO:0007669"/>
    <property type="project" value="InterPro"/>
</dbReference>
<dbReference type="InterPro" id="IPR018389">
    <property type="entry name" value="DctP_fam"/>
</dbReference>
<dbReference type="EMBL" id="CP054836">
    <property type="protein sequence ID" value="QKV18554.1"/>
    <property type="molecule type" value="Genomic_DNA"/>
</dbReference>
<reference evidence="3 4" key="1">
    <citation type="submission" date="2020-06" db="EMBL/GenBank/DDBJ databases">
        <title>Oricola thermophila sp. nov. isolated from a tidal sediments.</title>
        <authorList>
            <person name="Kwon K.K."/>
            <person name="Yang S.-H."/>
            <person name="Park M.-J."/>
        </authorList>
    </citation>
    <scope>NUCLEOTIDE SEQUENCE [LARGE SCALE GENOMIC DNA]</scope>
    <source>
        <strain evidence="3 4">MEBiC13590</strain>
    </source>
</reference>
<dbReference type="KEGG" id="orm:HTY61_08865"/>
<dbReference type="InterPro" id="IPR038404">
    <property type="entry name" value="TRAP_DctP_sf"/>
</dbReference>
<keyword evidence="4" id="KW-1185">Reference proteome</keyword>
<dbReference type="AlphaFoldDB" id="A0A6N1VCF6"/>
<evidence type="ECO:0000313" key="4">
    <source>
        <dbReference type="Proteomes" id="UP000509367"/>
    </source>
</evidence>
<dbReference type="Gene3D" id="3.40.190.170">
    <property type="entry name" value="Bacterial extracellular solute-binding protein, family 7"/>
    <property type="match status" value="1"/>
</dbReference>
<protein>
    <submittedName>
        <fullName evidence="3">TRAP transporter substrate-binding protein</fullName>
    </submittedName>
</protein>
<evidence type="ECO:0000256" key="1">
    <source>
        <dbReference type="ARBA" id="ARBA00022729"/>
    </source>
</evidence>
<dbReference type="PANTHER" id="PTHR33376:SF4">
    <property type="entry name" value="SIALIC ACID-BINDING PERIPLASMIC PROTEIN SIAP"/>
    <property type="match status" value="1"/>
</dbReference>
<keyword evidence="1 2" id="KW-0732">Signal</keyword>
<dbReference type="NCBIfam" id="NF037995">
    <property type="entry name" value="TRAP_S1"/>
    <property type="match status" value="1"/>
</dbReference>
<dbReference type="Pfam" id="PF03480">
    <property type="entry name" value="DctP"/>
    <property type="match status" value="1"/>
</dbReference>
<gene>
    <name evidence="3" type="ORF">HTY61_08865</name>
</gene>
<dbReference type="Proteomes" id="UP000509367">
    <property type="component" value="Chromosome"/>
</dbReference>
<dbReference type="RefSeq" id="WP_175276447.1">
    <property type="nucleotide sequence ID" value="NZ_CP054836.1"/>
</dbReference>
<dbReference type="CDD" id="cd13603">
    <property type="entry name" value="PBP2_TRAP_Siap_TeaA_like"/>
    <property type="match status" value="1"/>
</dbReference>
<accession>A0A6N1VCF6</accession>
<name>A0A6N1VCF6_9HYPH</name>
<feature type="signal peptide" evidence="2">
    <location>
        <begin position="1"/>
        <end position="24"/>
    </location>
</feature>
<evidence type="ECO:0000256" key="2">
    <source>
        <dbReference type="SAM" id="SignalP"/>
    </source>
</evidence>